<proteinExistence type="predicted"/>
<evidence type="ECO:0000259" key="3">
    <source>
        <dbReference type="PROSITE" id="PS51186"/>
    </source>
</evidence>
<dbReference type="InterPro" id="IPR050832">
    <property type="entry name" value="Bact_Acetyltransf"/>
</dbReference>
<dbReference type="InterPro" id="IPR016181">
    <property type="entry name" value="Acyl_CoA_acyltransferase"/>
</dbReference>
<dbReference type="RefSeq" id="WP_180282384.1">
    <property type="nucleotide sequence ID" value="NZ_JABFDB010000008.1"/>
</dbReference>
<reference evidence="4 5" key="1">
    <citation type="submission" date="2020-05" db="EMBL/GenBank/DDBJ databases">
        <title>Azospirillum oleiclasticum sp. nov, a nitrogen-fixing and heavy crude oil-emulsifying bacterium isolated from the crude oil of Yumen Oilfield.</title>
        <authorList>
            <person name="Wu D."/>
            <person name="Cai M."/>
            <person name="Zhang X."/>
        </authorList>
    </citation>
    <scope>NUCLEOTIDE SEQUENCE [LARGE SCALE GENOMIC DNA]</scope>
    <source>
        <strain evidence="4 5">ROY-1-1-2</strain>
    </source>
</reference>
<name>A0ABX2TBS8_9PROT</name>
<accession>A0ABX2TBS8</accession>
<comment type="caution">
    <text evidence="4">The sequence shown here is derived from an EMBL/GenBank/DDBJ whole genome shotgun (WGS) entry which is preliminary data.</text>
</comment>
<organism evidence="4 5">
    <name type="scientific">Azospirillum oleiclasticum</name>
    <dbReference type="NCBI Taxonomy" id="2735135"/>
    <lineage>
        <taxon>Bacteria</taxon>
        <taxon>Pseudomonadati</taxon>
        <taxon>Pseudomonadota</taxon>
        <taxon>Alphaproteobacteria</taxon>
        <taxon>Rhodospirillales</taxon>
        <taxon>Azospirillaceae</taxon>
        <taxon>Azospirillum</taxon>
    </lineage>
</organism>
<dbReference type="PANTHER" id="PTHR43877:SF1">
    <property type="entry name" value="ACETYLTRANSFERASE"/>
    <property type="match status" value="1"/>
</dbReference>
<evidence type="ECO:0000313" key="5">
    <source>
        <dbReference type="Proteomes" id="UP000584642"/>
    </source>
</evidence>
<dbReference type="InterPro" id="IPR000182">
    <property type="entry name" value="GNAT_dom"/>
</dbReference>
<keyword evidence="1" id="KW-0808">Transferase</keyword>
<dbReference type="SUPFAM" id="SSF55729">
    <property type="entry name" value="Acyl-CoA N-acyltransferases (Nat)"/>
    <property type="match status" value="1"/>
</dbReference>
<sequence length="175" mass="18520">MTDHPVTVRALSTAEAAAHNDALCDILIDCVEGGASVSFMAPLDRARAAAFWRGVAVGVERGERILLVAEDAGGPVGTVQIVLAQPENQPHRGDLSKMLVHRRGRRRGIGAALMRAAEDAARAAGKTLLVLDTASGDAERLYERSGWVRVGTIPGFALWPDGGLCATTFFYKALA</sequence>
<evidence type="ECO:0000313" key="4">
    <source>
        <dbReference type="EMBL" id="NYZ20618.1"/>
    </source>
</evidence>
<dbReference type="Pfam" id="PF00583">
    <property type="entry name" value="Acetyltransf_1"/>
    <property type="match status" value="1"/>
</dbReference>
<dbReference type="Gene3D" id="3.40.630.30">
    <property type="match status" value="1"/>
</dbReference>
<dbReference type="Proteomes" id="UP000584642">
    <property type="component" value="Unassembled WGS sequence"/>
</dbReference>
<evidence type="ECO:0000256" key="1">
    <source>
        <dbReference type="ARBA" id="ARBA00022679"/>
    </source>
</evidence>
<keyword evidence="2" id="KW-0012">Acyltransferase</keyword>
<dbReference type="PANTHER" id="PTHR43877">
    <property type="entry name" value="AMINOALKYLPHOSPHONATE N-ACETYLTRANSFERASE-RELATED-RELATED"/>
    <property type="match status" value="1"/>
</dbReference>
<gene>
    <name evidence="4" type="ORF">HND93_12930</name>
</gene>
<feature type="domain" description="N-acetyltransferase" evidence="3">
    <location>
        <begin position="6"/>
        <end position="175"/>
    </location>
</feature>
<dbReference type="PROSITE" id="PS51186">
    <property type="entry name" value="GNAT"/>
    <property type="match status" value="1"/>
</dbReference>
<protein>
    <submittedName>
        <fullName evidence="4">GNAT family N-acetyltransferase</fullName>
    </submittedName>
</protein>
<evidence type="ECO:0000256" key="2">
    <source>
        <dbReference type="ARBA" id="ARBA00023315"/>
    </source>
</evidence>
<dbReference type="EMBL" id="JABFDB010000008">
    <property type="protein sequence ID" value="NYZ20618.1"/>
    <property type="molecule type" value="Genomic_DNA"/>
</dbReference>
<keyword evidence="5" id="KW-1185">Reference proteome</keyword>